<dbReference type="Proteomes" id="UP001338125">
    <property type="component" value="Unassembled WGS sequence"/>
</dbReference>
<evidence type="ECO:0000313" key="2">
    <source>
        <dbReference type="Proteomes" id="UP001338125"/>
    </source>
</evidence>
<keyword evidence="2" id="KW-1185">Reference proteome</keyword>
<organism evidence="1 2">
    <name type="scientific">Cladobotryum mycophilum</name>
    <dbReference type="NCBI Taxonomy" id="491253"/>
    <lineage>
        <taxon>Eukaryota</taxon>
        <taxon>Fungi</taxon>
        <taxon>Dikarya</taxon>
        <taxon>Ascomycota</taxon>
        <taxon>Pezizomycotina</taxon>
        <taxon>Sordariomycetes</taxon>
        <taxon>Hypocreomycetidae</taxon>
        <taxon>Hypocreales</taxon>
        <taxon>Hypocreaceae</taxon>
        <taxon>Cladobotryum</taxon>
    </lineage>
</organism>
<proteinExistence type="predicted"/>
<evidence type="ECO:0000313" key="1">
    <source>
        <dbReference type="EMBL" id="KAK5987167.1"/>
    </source>
</evidence>
<reference evidence="1 2" key="1">
    <citation type="submission" date="2024-01" db="EMBL/GenBank/DDBJ databases">
        <title>Complete genome of Cladobotryum mycophilum ATHUM6906.</title>
        <authorList>
            <person name="Christinaki A.C."/>
            <person name="Myridakis A.I."/>
            <person name="Kouvelis V.N."/>
        </authorList>
    </citation>
    <scope>NUCLEOTIDE SEQUENCE [LARGE SCALE GENOMIC DNA]</scope>
    <source>
        <strain evidence="1 2">ATHUM6906</strain>
    </source>
</reference>
<sequence length="61" mass="7129">MTSETLNPGVRTGLFIRRIVEKREIKISTTWQESEDRGNYAHVARKFVVASVKPPKWRTRT</sequence>
<dbReference type="EMBL" id="JAVFKD010000016">
    <property type="protein sequence ID" value="KAK5987167.1"/>
    <property type="molecule type" value="Genomic_DNA"/>
</dbReference>
<gene>
    <name evidence="1" type="ORF">PT974_11285</name>
</gene>
<accession>A0ABR0S5Q0</accession>
<protein>
    <submittedName>
        <fullName evidence="1">Uncharacterized protein</fullName>
    </submittedName>
</protein>
<name>A0ABR0S5Q0_9HYPO</name>
<comment type="caution">
    <text evidence="1">The sequence shown here is derived from an EMBL/GenBank/DDBJ whole genome shotgun (WGS) entry which is preliminary data.</text>
</comment>